<dbReference type="SMART" id="SM00014">
    <property type="entry name" value="acidPPc"/>
    <property type="match status" value="1"/>
</dbReference>
<dbReference type="PANTHER" id="PTHR14969:SF13">
    <property type="entry name" value="AT30094P"/>
    <property type="match status" value="1"/>
</dbReference>
<accession>A0A372NNY7</accession>
<feature type="transmembrane region" description="Helical" evidence="1">
    <location>
        <begin position="135"/>
        <end position="156"/>
    </location>
</feature>
<feature type="transmembrane region" description="Helical" evidence="1">
    <location>
        <begin position="162"/>
        <end position="180"/>
    </location>
</feature>
<keyword evidence="1" id="KW-0472">Membrane</keyword>
<evidence type="ECO:0000259" key="2">
    <source>
        <dbReference type="SMART" id="SM00014"/>
    </source>
</evidence>
<feature type="domain" description="Phosphatidic acid phosphatase type 2/haloperoxidase" evidence="2">
    <location>
        <begin position="60"/>
        <end position="177"/>
    </location>
</feature>
<evidence type="ECO:0000313" key="4">
    <source>
        <dbReference type="Proteomes" id="UP000264217"/>
    </source>
</evidence>
<dbReference type="PANTHER" id="PTHR14969">
    <property type="entry name" value="SPHINGOSINE-1-PHOSPHATE PHOSPHOHYDROLASE"/>
    <property type="match status" value="1"/>
</dbReference>
<dbReference type="RefSeq" id="WP_117392857.1">
    <property type="nucleotide sequence ID" value="NZ_QWDC01000003.1"/>
</dbReference>
<dbReference type="EMBL" id="QWDC01000003">
    <property type="protein sequence ID" value="RFZ90651.1"/>
    <property type="molecule type" value="Genomic_DNA"/>
</dbReference>
<name>A0A372NNY7_9SPHI</name>
<reference evidence="3 4" key="1">
    <citation type="submission" date="2018-08" db="EMBL/GenBank/DDBJ databases">
        <title>Mucilaginibacter sp. MYSH2.</title>
        <authorList>
            <person name="Seo T."/>
        </authorList>
    </citation>
    <scope>NUCLEOTIDE SEQUENCE [LARGE SCALE GENOMIC DNA]</scope>
    <source>
        <strain evidence="3 4">MYSH2</strain>
    </source>
</reference>
<gene>
    <name evidence="3" type="ORF">D0C36_16950</name>
</gene>
<dbReference type="Proteomes" id="UP000264217">
    <property type="component" value="Unassembled WGS sequence"/>
</dbReference>
<comment type="caution">
    <text evidence="3">The sequence shown here is derived from an EMBL/GenBank/DDBJ whole genome shotgun (WGS) entry which is preliminary data.</text>
</comment>
<dbReference type="InterPro" id="IPR000326">
    <property type="entry name" value="PAP2/HPO"/>
</dbReference>
<dbReference type="InterPro" id="IPR036938">
    <property type="entry name" value="PAP2/HPO_sf"/>
</dbReference>
<organism evidence="3 4">
    <name type="scientific">Mucilaginibacter conchicola</name>
    <dbReference type="NCBI Taxonomy" id="2303333"/>
    <lineage>
        <taxon>Bacteria</taxon>
        <taxon>Pseudomonadati</taxon>
        <taxon>Bacteroidota</taxon>
        <taxon>Sphingobacteriia</taxon>
        <taxon>Sphingobacteriales</taxon>
        <taxon>Sphingobacteriaceae</taxon>
        <taxon>Mucilaginibacter</taxon>
    </lineage>
</organism>
<dbReference type="CDD" id="cd03395">
    <property type="entry name" value="PAP2_like_4"/>
    <property type="match status" value="1"/>
</dbReference>
<evidence type="ECO:0000256" key="1">
    <source>
        <dbReference type="SAM" id="Phobius"/>
    </source>
</evidence>
<sequence length="189" mass="21553">MPDFLLNLDRHLFYLVNHDLANPFFDIVMPLMRNPKFWIPLYIFIIGFSLWRYKKKGALLILFLVLAVGFADFTSASIIKPAVHRLRPCRDPYTSAADINRAPCGTGYSFPSTHATDHFAIAIFLGVVFFKRHKWVMPVLILWAATICFAQVYVGVHFPVDVISGAIYGSLVGWLFAFGFKRFVKGFRA</sequence>
<keyword evidence="4" id="KW-1185">Reference proteome</keyword>
<dbReference type="Pfam" id="PF01569">
    <property type="entry name" value="PAP2"/>
    <property type="match status" value="1"/>
</dbReference>
<dbReference type="AlphaFoldDB" id="A0A372NNY7"/>
<dbReference type="Gene3D" id="1.20.144.10">
    <property type="entry name" value="Phosphatidic acid phosphatase type 2/haloperoxidase"/>
    <property type="match status" value="1"/>
</dbReference>
<proteinExistence type="predicted"/>
<protein>
    <submittedName>
        <fullName evidence="3">Phosphatase PAP2 family protein</fullName>
    </submittedName>
</protein>
<dbReference type="OrthoDB" id="9789113at2"/>
<dbReference type="SUPFAM" id="SSF48317">
    <property type="entry name" value="Acid phosphatase/Vanadium-dependent haloperoxidase"/>
    <property type="match status" value="1"/>
</dbReference>
<evidence type="ECO:0000313" key="3">
    <source>
        <dbReference type="EMBL" id="RFZ90651.1"/>
    </source>
</evidence>
<feature type="transmembrane region" description="Helical" evidence="1">
    <location>
        <begin position="37"/>
        <end position="53"/>
    </location>
</feature>
<feature type="transmembrane region" description="Helical" evidence="1">
    <location>
        <begin position="59"/>
        <end position="79"/>
    </location>
</feature>
<keyword evidence="1" id="KW-1133">Transmembrane helix</keyword>
<keyword evidence="1" id="KW-0812">Transmembrane</keyword>